<protein>
    <submittedName>
        <fullName evidence="4">HAD family hydrolase</fullName>
        <ecNumber evidence="4">3.1.3.-</ecNumber>
    </submittedName>
</protein>
<sequence length="231" mass="24447">MRAVLFDLDDTLVDQETAAGAAVVSWAATLGITGPGVAADWARIAEPHYARYQRREITFTGQRRERVREFLAASPARHPGAVLTDEEADGLFAGYLERYESGWAAFDDAVPALRHARATGLTVAVLTNGDEAQQRRKLDRTGLAAEIDVLVASSALPAGKPDPRAFRAAVDLLGVDASEALMVGDSLDKDIRGALAAGLPAVLLDRHGVHAGAGVPTVRTLLDLAPHLGRA</sequence>
<dbReference type="Gene3D" id="3.40.50.1000">
    <property type="entry name" value="HAD superfamily/HAD-like"/>
    <property type="match status" value="1"/>
</dbReference>
<dbReference type="Pfam" id="PF00702">
    <property type="entry name" value="Hydrolase"/>
    <property type="match status" value="1"/>
</dbReference>
<dbReference type="InterPro" id="IPR036412">
    <property type="entry name" value="HAD-like_sf"/>
</dbReference>
<dbReference type="RefSeq" id="WP_282766284.1">
    <property type="nucleotide sequence ID" value="NZ_JASCTH010000038.1"/>
</dbReference>
<dbReference type="GO" id="GO:0016787">
    <property type="term" value="F:hydrolase activity"/>
    <property type="evidence" value="ECO:0007669"/>
    <property type="project" value="UniProtKB-KW"/>
</dbReference>
<dbReference type="Gene3D" id="1.20.120.1600">
    <property type="match status" value="1"/>
</dbReference>
<dbReference type="InterPro" id="IPR023214">
    <property type="entry name" value="HAD_sf"/>
</dbReference>
<dbReference type="PRINTS" id="PR00413">
    <property type="entry name" value="HADHALOGNASE"/>
</dbReference>
<organism evidence="4 5">
    <name type="scientific">Actinoplanes sandaracinus</name>
    <dbReference type="NCBI Taxonomy" id="3045177"/>
    <lineage>
        <taxon>Bacteria</taxon>
        <taxon>Bacillati</taxon>
        <taxon>Actinomycetota</taxon>
        <taxon>Actinomycetes</taxon>
        <taxon>Micromonosporales</taxon>
        <taxon>Micromonosporaceae</taxon>
        <taxon>Actinoplanes</taxon>
    </lineage>
</organism>
<dbReference type="EMBL" id="JASCTH010000038">
    <property type="protein sequence ID" value="MDI6104856.1"/>
    <property type="molecule type" value="Genomic_DNA"/>
</dbReference>
<dbReference type="SFLD" id="SFLDG01129">
    <property type="entry name" value="C1.5:_HAD__Beta-PGM__Phosphata"/>
    <property type="match status" value="1"/>
</dbReference>
<dbReference type="PANTHER" id="PTHR46470">
    <property type="entry name" value="N-ACYLNEURAMINATE-9-PHOSPHATASE"/>
    <property type="match status" value="1"/>
</dbReference>
<dbReference type="InterPro" id="IPR051400">
    <property type="entry name" value="HAD-like_hydrolase"/>
</dbReference>
<dbReference type="SFLD" id="SFLDS00003">
    <property type="entry name" value="Haloacid_Dehalogenase"/>
    <property type="match status" value="1"/>
</dbReference>
<gene>
    <name evidence="4" type="ORF">QLQ12_40350</name>
</gene>
<dbReference type="Proteomes" id="UP001241758">
    <property type="component" value="Unassembled WGS sequence"/>
</dbReference>
<keyword evidence="5" id="KW-1185">Reference proteome</keyword>
<evidence type="ECO:0000256" key="3">
    <source>
        <dbReference type="ARBA" id="ARBA00022842"/>
    </source>
</evidence>
<evidence type="ECO:0000313" key="4">
    <source>
        <dbReference type="EMBL" id="MDI6104856.1"/>
    </source>
</evidence>
<evidence type="ECO:0000256" key="2">
    <source>
        <dbReference type="ARBA" id="ARBA00022801"/>
    </source>
</evidence>
<keyword evidence="2 4" id="KW-0378">Hydrolase</keyword>
<dbReference type="NCBIfam" id="TIGR01549">
    <property type="entry name" value="HAD-SF-IA-v1"/>
    <property type="match status" value="1"/>
</dbReference>
<proteinExistence type="predicted"/>
<evidence type="ECO:0000313" key="5">
    <source>
        <dbReference type="Proteomes" id="UP001241758"/>
    </source>
</evidence>
<keyword evidence="3" id="KW-0460">Magnesium</keyword>
<dbReference type="EC" id="3.1.3.-" evidence="4"/>
<accession>A0ABT6WZ17</accession>
<dbReference type="SUPFAM" id="SSF56784">
    <property type="entry name" value="HAD-like"/>
    <property type="match status" value="1"/>
</dbReference>
<reference evidence="4 5" key="1">
    <citation type="submission" date="2023-05" db="EMBL/GenBank/DDBJ databases">
        <title>Actinoplanes sp. NEAU-A12 genome sequencing.</title>
        <authorList>
            <person name="Wang Z.-S."/>
        </authorList>
    </citation>
    <scope>NUCLEOTIDE SEQUENCE [LARGE SCALE GENOMIC DNA]</scope>
    <source>
        <strain evidence="4 5">NEAU-A12</strain>
    </source>
</reference>
<evidence type="ECO:0000256" key="1">
    <source>
        <dbReference type="ARBA" id="ARBA00001946"/>
    </source>
</evidence>
<dbReference type="PANTHER" id="PTHR46470:SF4">
    <property type="entry name" value="5-AMINO-6-(5-PHOSPHO-D-RIBITYLAMINO)URACIL PHOSPHATASE YIGB"/>
    <property type="match status" value="1"/>
</dbReference>
<comment type="cofactor">
    <cofactor evidence="1">
        <name>Mg(2+)</name>
        <dbReference type="ChEBI" id="CHEBI:18420"/>
    </cofactor>
</comment>
<dbReference type="NCBIfam" id="TIGR01509">
    <property type="entry name" value="HAD-SF-IA-v3"/>
    <property type="match status" value="1"/>
</dbReference>
<name>A0ABT6WZ17_9ACTN</name>
<dbReference type="InterPro" id="IPR006439">
    <property type="entry name" value="HAD-SF_hydro_IA"/>
</dbReference>
<comment type="caution">
    <text evidence="4">The sequence shown here is derived from an EMBL/GenBank/DDBJ whole genome shotgun (WGS) entry which is preliminary data.</text>
</comment>